<dbReference type="Pfam" id="PF00191">
    <property type="entry name" value="Annexin"/>
    <property type="match status" value="1"/>
</dbReference>
<evidence type="ECO:0000256" key="1">
    <source>
        <dbReference type="ARBA" id="ARBA00022737"/>
    </source>
</evidence>
<accession>A0A9D4XM89</accession>
<dbReference type="InterPro" id="IPR018502">
    <property type="entry name" value="Annexin_repeat"/>
</dbReference>
<dbReference type="GO" id="GO:0005886">
    <property type="term" value="C:plasma membrane"/>
    <property type="evidence" value="ECO:0007669"/>
    <property type="project" value="TreeGrafter"/>
</dbReference>
<dbReference type="GO" id="GO:0005509">
    <property type="term" value="F:calcium ion binding"/>
    <property type="evidence" value="ECO:0007669"/>
    <property type="project" value="InterPro"/>
</dbReference>
<dbReference type="SMART" id="SM00335">
    <property type="entry name" value="ANX"/>
    <property type="match status" value="1"/>
</dbReference>
<dbReference type="Proteomes" id="UP001058974">
    <property type="component" value="Chromosome 4"/>
</dbReference>
<dbReference type="AlphaFoldDB" id="A0A9D4XM89"/>
<dbReference type="PANTHER" id="PTHR10502">
    <property type="entry name" value="ANNEXIN"/>
    <property type="match status" value="1"/>
</dbReference>
<dbReference type="PANTHER" id="PTHR10502:SF204">
    <property type="entry name" value="ANNEXIN"/>
    <property type="match status" value="1"/>
</dbReference>
<dbReference type="GO" id="GO:0005737">
    <property type="term" value="C:cytoplasm"/>
    <property type="evidence" value="ECO:0007669"/>
    <property type="project" value="TreeGrafter"/>
</dbReference>
<evidence type="ECO:0000313" key="3">
    <source>
        <dbReference type="EMBL" id="KAI5421530.1"/>
    </source>
</evidence>
<protein>
    <submittedName>
        <fullName evidence="3">Uncharacterized protein</fullName>
    </submittedName>
</protein>
<comment type="caution">
    <text evidence="3">The sequence shown here is derived from an EMBL/GenBank/DDBJ whole genome shotgun (WGS) entry which is preliminary data.</text>
</comment>
<reference evidence="3 4" key="1">
    <citation type="journal article" date="2022" name="Nat. Genet.">
        <title>Improved pea reference genome and pan-genome highlight genomic features and evolutionary characteristics.</title>
        <authorList>
            <person name="Yang T."/>
            <person name="Liu R."/>
            <person name="Luo Y."/>
            <person name="Hu S."/>
            <person name="Wang D."/>
            <person name="Wang C."/>
            <person name="Pandey M.K."/>
            <person name="Ge S."/>
            <person name="Xu Q."/>
            <person name="Li N."/>
            <person name="Li G."/>
            <person name="Huang Y."/>
            <person name="Saxena R.K."/>
            <person name="Ji Y."/>
            <person name="Li M."/>
            <person name="Yan X."/>
            <person name="He Y."/>
            <person name="Liu Y."/>
            <person name="Wang X."/>
            <person name="Xiang C."/>
            <person name="Varshney R.K."/>
            <person name="Ding H."/>
            <person name="Gao S."/>
            <person name="Zong X."/>
        </authorList>
    </citation>
    <scope>NUCLEOTIDE SEQUENCE [LARGE SCALE GENOMIC DNA]</scope>
    <source>
        <strain evidence="3 4">cv. Zhongwan 6</strain>
    </source>
</reference>
<dbReference type="EMBL" id="JAMSHJ010000004">
    <property type="protein sequence ID" value="KAI5421530.1"/>
    <property type="molecule type" value="Genomic_DNA"/>
</dbReference>
<dbReference type="GO" id="GO:0005544">
    <property type="term" value="F:calcium-dependent phospholipid binding"/>
    <property type="evidence" value="ECO:0007669"/>
    <property type="project" value="InterPro"/>
</dbReference>
<dbReference type="GO" id="GO:0001786">
    <property type="term" value="F:phosphatidylserine binding"/>
    <property type="evidence" value="ECO:0007669"/>
    <property type="project" value="TreeGrafter"/>
</dbReference>
<dbReference type="GO" id="GO:0009409">
    <property type="term" value="P:response to cold"/>
    <property type="evidence" value="ECO:0007669"/>
    <property type="project" value="TreeGrafter"/>
</dbReference>
<dbReference type="Gene3D" id="1.10.220.10">
    <property type="entry name" value="Annexin"/>
    <property type="match status" value="1"/>
</dbReference>
<keyword evidence="1" id="KW-0677">Repeat</keyword>
<keyword evidence="4" id="KW-1185">Reference proteome</keyword>
<evidence type="ECO:0000313" key="4">
    <source>
        <dbReference type="Proteomes" id="UP001058974"/>
    </source>
</evidence>
<dbReference type="Gramene" id="Psat04G0508800-T1">
    <property type="protein sequence ID" value="KAI5421530.1"/>
    <property type="gene ID" value="KIW84_045088"/>
</dbReference>
<dbReference type="SUPFAM" id="SSF47874">
    <property type="entry name" value="Annexin"/>
    <property type="match status" value="1"/>
</dbReference>
<dbReference type="GO" id="GO:0009651">
    <property type="term" value="P:response to salt stress"/>
    <property type="evidence" value="ECO:0007669"/>
    <property type="project" value="TreeGrafter"/>
</dbReference>
<dbReference type="InterPro" id="IPR037104">
    <property type="entry name" value="Annexin_sf"/>
</dbReference>
<dbReference type="GO" id="GO:0009414">
    <property type="term" value="P:response to water deprivation"/>
    <property type="evidence" value="ECO:0007669"/>
    <property type="project" value="TreeGrafter"/>
</dbReference>
<proteinExistence type="predicted"/>
<gene>
    <name evidence="3" type="ORF">KIW84_045088</name>
</gene>
<organism evidence="3 4">
    <name type="scientific">Pisum sativum</name>
    <name type="common">Garden pea</name>
    <name type="synonym">Lathyrus oleraceus</name>
    <dbReference type="NCBI Taxonomy" id="3888"/>
    <lineage>
        <taxon>Eukaryota</taxon>
        <taxon>Viridiplantae</taxon>
        <taxon>Streptophyta</taxon>
        <taxon>Embryophyta</taxon>
        <taxon>Tracheophyta</taxon>
        <taxon>Spermatophyta</taxon>
        <taxon>Magnoliopsida</taxon>
        <taxon>eudicotyledons</taxon>
        <taxon>Gunneridae</taxon>
        <taxon>Pentapetalae</taxon>
        <taxon>rosids</taxon>
        <taxon>fabids</taxon>
        <taxon>Fabales</taxon>
        <taxon>Fabaceae</taxon>
        <taxon>Papilionoideae</taxon>
        <taxon>50 kb inversion clade</taxon>
        <taxon>NPAAA clade</taxon>
        <taxon>Hologalegina</taxon>
        <taxon>IRL clade</taxon>
        <taxon>Fabeae</taxon>
        <taxon>Lathyrus</taxon>
    </lineage>
</organism>
<evidence type="ECO:0000256" key="2">
    <source>
        <dbReference type="ARBA" id="ARBA00023216"/>
    </source>
</evidence>
<keyword evidence="2" id="KW-0041">Annexin</keyword>
<name>A0A9D4XM89_PEA</name>
<dbReference type="GO" id="GO:0009408">
    <property type="term" value="P:response to heat"/>
    <property type="evidence" value="ECO:0007669"/>
    <property type="project" value="TreeGrafter"/>
</dbReference>
<sequence length="289" mass="33326">MIIVIAILGHRNCHQIQQIRRAYEEIYQEDLIKRLEFELKGDFEKALYRWILEPADRDVVLANVAIKSVYNKGVFLRDHKRFHHFGEEIAPVVTIANQDLIYGPSLSWFELIEYGLIWKAIDLGRMSLGTIFTSFRSCIIGRAIFTNSHEWILLNNFAKDAYPPEVYAEMHLQFSAGMQTICSSSWGCSTWFFLAYEVSLVAGPATFLDANNLVVRSGDHTFLIVVFEPENELIVSEPEIVMFEIELVISELDFHESEPGTVVFETELVVYEIELEFPKPETELMETCK</sequence>